<dbReference type="SUPFAM" id="SSF52096">
    <property type="entry name" value="ClpP/crotonase"/>
    <property type="match status" value="1"/>
</dbReference>
<dbReference type="InterPro" id="IPR001753">
    <property type="entry name" value="Enoyl-CoA_hydra/iso"/>
</dbReference>
<keyword evidence="5" id="KW-0276">Fatty acid metabolism</keyword>
<keyword evidence="16" id="KW-1185">Reference proteome</keyword>
<accession>A0A418YGF0</accession>
<evidence type="ECO:0000256" key="11">
    <source>
        <dbReference type="ARBA" id="ARBA00023268"/>
    </source>
</evidence>
<dbReference type="InterPro" id="IPR036291">
    <property type="entry name" value="NAD(P)-bd_dom_sf"/>
</dbReference>
<dbReference type="GO" id="GO:0016853">
    <property type="term" value="F:isomerase activity"/>
    <property type="evidence" value="ECO:0007669"/>
    <property type="project" value="UniProtKB-KW"/>
</dbReference>
<dbReference type="Gene3D" id="3.40.50.720">
    <property type="entry name" value="NAD(P)-binding Rossmann-like Domain"/>
    <property type="match status" value="1"/>
</dbReference>
<sequence length="726" mass="79538">MSDKAMAAQLLQTPTLRLHYRIDSSGLTAEDEYYQAHSQTKIARLVISSPQQRHNTFDQQSIEDMALILDALESDNTLKGLIITSNKSGCFIAGADINMLDDCRQYQQAFELARQGQHLFERLSKLRFPVVAAIDGVCLGGGYELALACTARVTSDSSHTKIGLPEVQLGLLPGSGGTQRLPRLIGCAQALQVIMTGKQYRPAQALRLGMVDKVVPAEALLKAAMTMVNQKLTRSAPSFIQNNALARSFIFRQANAQGMKQSQGHYPAVPAIIAACRSAYLRRSKAVPSPGEIIEAEHFAQLVMSPESQALRRLFLAQTAIKQGGKPAASKVDQVLVLGAGLMGAGIALVSANQGRWDVNINDLSEAAIAQAMAYSYRYFEQKQRRGYISQGELNQSMARFSGALSLTHLGKVDVVFEAIYEDLAAKQQALKQVEHLLVKGAVFASNTSSIPIAEIAKGSQYPAQVIGLHYFSPVEKMPLVEVIPHQGTSKATLQQTLTLAHQQGKTAIVVKDSAGFYVNRILAPYINEAMKLLMSGESVQKVDQALTQFGFPVGPFKLLDEVGLDIAAHIAPILQQHLGSRFTPANGFDILLEQGRLGKKVQRGFYMYQGRNKDRHTDARVMAELKVKYANLVSESDIVWRCVILMLLEVLRCLDEAVVESDQAADIGAVFGIGFPPYWGGPIQMARTLGAKQIEQKCRDLSQRFGERFTLEERLQDVLHSVIEA</sequence>
<dbReference type="InterPro" id="IPR006176">
    <property type="entry name" value="3-OHacyl-CoA_DH_NAD-bd"/>
</dbReference>
<keyword evidence="15" id="KW-0413">Isomerase</keyword>
<dbReference type="SUPFAM" id="SSF51735">
    <property type="entry name" value="NAD(P)-binding Rossmann-fold domains"/>
    <property type="match status" value="1"/>
</dbReference>
<dbReference type="GO" id="GO:0006635">
    <property type="term" value="P:fatty acid beta-oxidation"/>
    <property type="evidence" value="ECO:0007669"/>
    <property type="project" value="UniProtKB-UniPathway"/>
</dbReference>
<evidence type="ECO:0000256" key="1">
    <source>
        <dbReference type="ARBA" id="ARBA00005005"/>
    </source>
</evidence>
<comment type="caution">
    <text evidence="15">The sequence shown here is derived from an EMBL/GenBank/DDBJ whole genome shotgun (WGS) entry which is preliminary data.</text>
</comment>
<dbReference type="InterPro" id="IPR006180">
    <property type="entry name" value="3-OHacyl-CoA_DH_CS"/>
</dbReference>
<gene>
    <name evidence="15" type="primary">fadJ</name>
    <name evidence="15" type="ORF">D1Z90_07415</name>
</gene>
<dbReference type="FunFam" id="3.40.50.720:FF:000009">
    <property type="entry name" value="Fatty oxidation complex, alpha subunit"/>
    <property type="match status" value="1"/>
</dbReference>
<evidence type="ECO:0000256" key="5">
    <source>
        <dbReference type="ARBA" id="ARBA00022832"/>
    </source>
</evidence>
<evidence type="ECO:0000256" key="3">
    <source>
        <dbReference type="ARBA" id="ARBA00008750"/>
    </source>
</evidence>
<evidence type="ECO:0000313" key="16">
    <source>
        <dbReference type="Proteomes" id="UP000283255"/>
    </source>
</evidence>
<comment type="similarity">
    <text evidence="3">In the N-terminal section; belongs to the enoyl-CoA hydratase/isomerase family.</text>
</comment>
<comment type="catalytic activity">
    <reaction evidence="12">
        <text>a (3S)-3-hydroxyacyl-CoA + NAD(+) = a 3-oxoacyl-CoA + NADH + H(+)</text>
        <dbReference type="Rhea" id="RHEA:22432"/>
        <dbReference type="ChEBI" id="CHEBI:15378"/>
        <dbReference type="ChEBI" id="CHEBI:57318"/>
        <dbReference type="ChEBI" id="CHEBI:57540"/>
        <dbReference type="ChEBI" id="CHEBI:57945"/>
        <dbReference type="ChEBI" id="CHEBI:90726"/>
        <dbReference type="EC" id="1.1.1.35"/>
    </reaction>
</comment>
<dbReference type="SUPFAM" id="SSF48179">
    <property type="entry name" value="6-phosphogluconate dehydrogenase C-terminal domain-like"/>
    <property type="match status" value="2"/>
</dbReference>
<reference evidence="15 16" key="1">
    <citation type="submission" date="2018-09" db="EMBL/GenBank/DDBJ databases">
        <authorList>
            <person name="Wang F."/>
        </authorList>
    </citation>
    <scope>NUCLEOTIDE SEQUENCE [LARGE SCALE GENOMIC DNA]</scope>
    <source>
        <strain evidence="15 16">PLHSC7-2</strain>
    </source>
</reference>
<dbReference type="UniPathway" id="UPA00659"/>
<keyword evidence="7 15" id="KW-0560">Oxidoreductase</keyword>
<dbReference type="InterPro" id="IPR008927">
    <property type="entry name" value="6-PGluconate_DH-like_C_sf"/>
</dbReference>
<evidence type="ECO:0000256" key="6">
    <source>
        <dbReference type="ARBA" id="ARBA00022963"/>
    </source>
</evidence>
<dbReference type="AlphaFoldDB" id="A0A418YGF0"/>
<dbReference type="EMBL" id="QZCH01000007">
    <property type="protein sequence ID" value="RJG48680.1"/>
    <property type="molecule type" value="Genomic_DNA"/>
</dbReference>
<dbReference type="CDD" id="cd06558">
    <property type="entry name" value="crotonase-like"/>
    <property type="match status" value="1"/>
</dbReference>
<evidence type="ECO:0000256" key="7">
    <source>
        <dbReference type="ARBA" id="ARBA00023002"/>
    </source>
</evidence>
<feature type="domain" description="3-hydroxyacyl-CoA dehydrogenase C-terminal" evidence="13">
    <location>
        <begin position="516"/>
        <end position="609"/>
    </location>
</feature>
<evidence type="ECO:0000256" key="10">
    <source>
        <dbReference type="ARBA" id="ARBA00023239"/>
    </source>
</evidence>
<feature type="domain" description="3-hydroxyacyl-CoA dehydrogenase NAD binding" evidence="14">
    <location>
        <begin position="334"/>
        <end position="513"/>
    </location>
</feature>
<keyword evidence="11" id="KW-0511">Multifunctional enzyme</keyword>
<evidence type="ECO:0000313" key="15">
    <source>
        <dbReference type="EMBL" id="RJG48680.1"/>
    </source>
</evidence>
<dbReference type="Gene3D" id="1.10.1040.50">
    <property type="match status" value="1"/>
</dbReference>
<dbReference type="InterPro" id="IPR006108">
    <property type="entry name" value="3HC_DH_C"/>
</dbReference>
<dbReference type="InterPro" id="IPR029045">
    <property type="entry name" value="ClpP/crotonase-like_dom_sf"/>
</dbReference>
<dbReference type="FunFam" id="3.90.226.10:FF:000011">
    <property type="entry name" value="Fatty acid oxidation complex subunit alpha"/>
    <property type="match status" value="1"/>
</dbReference>
<dbReference type="GO" id="GO:0004300">
    <property type="term" value="F:enoyl-CoA hydratase activity"/>
    <property type="evidence" value="ECO:0007669"/>
    <property type="project" value="UniProtKB-EC"/>
</dbReference>
<protein>
    <recommendedName>
        <fullName evidence="4">enoyl-CoA hydratase</fullName>
        <ecNumber evidence="4">4.2.1.17</ecNumber>
    </recommendedName>
</protein>
<comment type="pathway">
    <text evidence="1">Lipid metabolism; fatty acid beta-oxidation.</text>
</comment>
<evidence type="ECO:0000259" key="13">
    <source>
        <dbReference type="Pfam" id="PF00725"/>
    </source>
</evidence>
<dbReference type="Pfam" id="PF00725">
    <property type="entry name" value="3HCDH"/>
    <property type="match status" value="1"/>
</dbReference>
<name>A0A418YGF0_9GAMM</name>
<dbReference type="RefSeq" id="WP_119910121.1">
    <property type="nucleotide sequence ID" value="NZ_QZCH01000007.1"/>
</dbReference>
<dbReference type="Proteomes" id="UP000283255">
    <property type="component" value="Unassembled WGS sequence"/>
</dbReference>
<dbReference type="PROSITE" id="PS00067">
    <property type="entry name" value="3HCDH"/>
    <property type="match status" value="1"/>
</dbReference>
<dbReference type="PANTHER" id="PTHR43612">
    <property type="entry name" value="TRIFUNCTIONAL ENZYME SUBUNIT ALPHA"/>
    <property type="match status" value="1"/>
</dbReference>
<dbReference type="Pfam" id="PF02737">
    <property type="entry name" value="3HCDH_N"/>
    <property type="match status" value="1"/>
</dbReference>
<dbReference type="Gene3D" id="3.90.226.10">
    <property type="entry name" value="2-enoyl-CoA Hydratase, Chain A, domain 1"/>
    <property type="match status" value="1"/>
</dbReference>
<evidence type="ECO:0000256" key="9">
    <source>
        <dbReference type="ARBA" id="ARBA00023098"/>
    </source>
</evidence>
<keyword evidence="9" id="KW-0443">Lipid metabolism</keyword>
<dbReference type="PANTHER" id="PTHR43612:SF3">
    <property type="entry name" value="TRIFUNCTIONAL ENZYME SUBUNIT ALPHA, MITOCHONDRIAL"/>
    <property type="match status" value="1"/>
</dbReference>
<reference evidence="15 16" key="2">
    <citation type="submission" date="2019-01" db="EMBL/GenBank/DDBJ databases">
        <title>Motilimonas pumilus sp. nov., isolated from the gut of sea cucumber (Apostichopus japonicus).</title>
        <authorList>
            <person name="Wang F.-Q."/>
            <person name="Ren L.-H."/>
            <person name="Lin Y.-W."/>
            <person name="Sun G.-H."/>
            <person name="Du Z.-J."/>
            <person name="Zhao J.-X."/>
            <person name="Liu X.-J."/>
            <person name="Liu L.-J."/>
        </authorList>
    </citation>
    <scope>NUCLEOTIDE SEQUENCE [LARGE SCALE GENOMIC DNA]</scope>
    <source>
        <strain evidence="15 16">PLHSC7-2</strain>
    </source>
</reference>
<dbReference type="GO" id="GO:0070403">
    <property type="term" value="F:NAD+ binding"/>
    <property type="evidence" value="ECO:0007669"/>
    <property type="project" value="InterPro"/>
</dbReference>
<evidence type="ECO:0000256" key="8">
    <source>
        <dbReference type="ARBA" id="ARBA00023027"/>
    </source>
</evidence>
<dbReference type="GO" id="GO:0016509">
    <property type="term" value="F:long-chain (3S)-3-hydroxyacyl-CoA dehydrogenase (NAD+) activity"/>
    <property type="evidence" value="ECO:0007669"/>
    <property type="project" value="TreeGrafter"/>
</dbReference>
<dbReference type="OrthoDB" id="5389341at2"/>
<proteinExistence type="inferred from homology"/>
<organism evidence="15 16">
    <name type="scientific">Motilimonas pumila</name>
    <dbReference type="NCBI Taxonomy" id="2303987"/>
    <lineage>
        <taxon>Bacteria</taxon>
        <taxon>Pseudomonadati</taxon>
        <taxon>Pseudomonadota</taxon>
        <taxon>Gammaproteobacteria</taxon>
        <taxon>Alteromonadales</taxon>
        <taxon>Alteromonadales genera incertae sedis</taxon>
        <taxon>Motilimonas</taxon>
    </lineage>
</organism>
<evidence type="ECO:0000256" key="2">
    <source>
        <dbReference type="ARBA" id="ARBA00007005"/>
    </source>
</evidence>
<keyword evidence="6" id="KW-0442">Lipid degradation</keyword>
<comment type="similarity">
    <text evidence="2">In the central section; belongs to the 3-hydroxyacyl-CoA dehydrogenase family.</text>
</comment>
<dbReference type="EC" id="4.2.1.17" evidence="4"/>
<keyword evidence="8" id="KW-0520">NAD</keyword>
<dbReference type="InterPro" id="IPR050136">
    <property type="entry name" value="FA_oxidation_alpha_subunit"/>
</dbReference>
<keyword evidence="10 15" id="KW-0456">Lyase</keyword>
<dbReference type="Pfam" id="PF00378">
    <property type="entry name" value="ECH_1"/>
    <property type="match status" value="1"/>
</dbReference>
<evidence type="ECO:0000259" key="14">
    <source>
        <dbReference type="Pfam" id="PF02737"/>
    </source>
</evidence>
<evidence type="ECO:0000256" key="4">
    <source>
        <dbReference type="ARBA" id="ARBA00012076"/>
    </source>
</evidence>
<evidence type="ECO:0000256" key="12">
    <source>
        <dbReference type="ARBA" id="ARBA00049556"/>
    </source>
</evidence>